<dbReference type="EMBL" id="JBBPDW010000029">
    <property type="protein sequence ID" value="KAK7538989.1"/>
    <property type="molecule type" value="Genomic_DNA"/>
</dbReference>
<protein>
    <recommendedName>
        <fullName evidence="4">Secreted protein</fullName>
    </recommendedName>
</protein>
<evidence type="ECO:0000313" key="3">
    <source>
        <dbReference type="Proteomes" id="UP001365128"/>
    </source>
</evidence>
<comment type="caution">
    <text evidence="2">The sequence shown here is derived from an EMBL/GenBank/DDBJ whole genome shotgun (WGS) entry which is preliminary data.</text>
</comment>
<evidence type="ECO:0000313" key="2">
    <source>
        <dbReference type="EMBL" id="KAK7538989.1"/>
    </source>
</evidence>
<feature type="chain" id="PRO_5046733572" description="Secreted protein" evidence="1">
    <location>
        <begin position="26"/>
        <end position="148"/>
    </location>
</feature>
<sequence length="148" mass="16790">MRPMPSERVWETLLLLLLLLRAASCAYSKDHARTWPSPPSPVALLLHSVRLRSPDSARALSLSLARASLLLQPASPSAHTKSESLRRTSDRRCTALHTHHCFLQPNPKIPKRPPKQIISALVNWRYHDPFPTQHASMLDDRGRRHFSS</sequence>
<accession>A0ABR1LUX1</accession>
<feature type="signal peptide" evidence="1">
    <location>
        <begin position="1"/>
        <end position="25"/>
    </location>
</feature>
<dbReference type="Proteomes" id="UP001365128">
    <property type="component" value="Unassembled WGS sequence"/>
</dbReference>
<evidence type="ECO:0008006" key="4">
    <source>
        <dbReference type="Google" id="ProtNLM"/>
    </source>
</evidence>
<evidence type="ECO:0000256" key="1">
    <source>
        <dbReference type="SAM" id="SignalP"/>
    </source>
</evidence>
<keyword evidence="1" id="KW-0732">Signal</keyword>
<proteinExistence type="predicted"/>
<reference evidence="2 3" key="1">
    <citation type="submission" date="2024-04" db="EMBL/GenBank/DDBJ databases">
        <title>Phyllosticta paracitricarpa is synonymous to the EU quarantine fungus P. citricarpa based on phylogenomic analyses.</title>
        <authorList>
            <consortium name="Lawrence Berkeley National Laboratory"/>
            <person name="Van Ingen-Buijs V.A."/>
            <person name="Van Westerhoven A.C."/>
            <person name="Haridas S."/>
            <person name="Skiadas P."/>
            <person name="Martin F."/>
            <person name="Groenewald J.Z."/>
            <person name="Crous P.W."/>
            <person name="Seidl M.F."/>
        </authorList>
    </citation>
    <scope>NUCLEOTIDE SEQUENCE [LARGE SCALE GENOMIC DNA]</scope>
    <source>
        <strain evidence="2 3">CBS 122670</strain>
    </source>
</reference>
<keyword evidence="3" id="KW-1185">Reference proteome</keyword>
<organism evidence="2 3">
    <name type="scientific">Phyllosticta citricarpa</name>
    <dbReference type="NCBI Taxonomy" id="55181"/>
    <lineage>
        <taxon>Eukaryota</taxon>
        <taxon>Fungi</taxon>
        <taxon>Dikarya</taxon>
        <taxon>Ascomycota</taxon>
        <taxon>Pezizomycotina</taxon>
        <taxon>Dothideomycetes</taxon>
        <taxon>Dothideomycetes incertae sedis</taxon>
        <taxon>Botryosphaeriales</taxon>
        <taxon>Phyllostictaceae</taxon>
        <taxon>Phyllosticta</taxon>
    </lineage>
</organism>
<name>A0ABR1LUX1_9PEZI</name>
<gene>
    <name evidence="2" type="ORF">IWX46DRAFT_628847</name>
</gene>